<feature type="region of interest" description="Disordered" evidence="1">
    <location>
        <begin position="246"/>
        <end position="337"/>
    </location>
</feature>
<gene>
    <name evidence="2" type="ORF">PRZ48_002635</name>
</gene>
<feature type="compositionally biased region" description="Pro residues" evidence="1">
    <location>
        <begin position="210"/>
        <end position="221"/>
    </location>
</feature>
<name>A0ABR0ETF8_ZASCE</name>
<dbReference type="InterPro" id="IPR035979">
    <property type="entry name" value="RBD_domain_sf"/>
</dbReference>
<reference evidence="2 3" key="1">
    <citation type="journal article" date="2023" name="G3 (Bethesda)">
        <title>A chromosome-level genome assembly of Zasmidium syzygii isolated from banana leaves.</title>
        <authorList>
            <person name="van Westerhoven A.C."/>
            <person name="Mehrabi R."/>
            <person name="Talebi R."/>
            <person name="Steentjes M.B.F."/>
            <person name="Corcolon B."/>
            <person name="Chong P.A."/>
            <person name="Kema G.H.J."/>
            <person name="Seidl M.F."/>
        </authorList>
    </citation>
    <scope>NUCLEOTIDE SEQUENCE [LARGE SCALE GENOMIC DNA]</scope>
    <source>
        <strain evidence="2 3">P124</strain>
    </source>
</reference>
<evidence type="ECO:0000313" key="2">
    <source>
        <dbReference type="EMBL" id="KAK4504674.1"/>
    </source>
</evidence>
<dbReference type="SUPFAM" id="SSF54928">
    <property type="entry name" value="RNA-binding domain, RBD"/>
    <property type="match status" value="1"/>
</dbReference>
<comment type="caution">
    <text evidence="2">The sequence shown here is derived from an EMBL/GenBank/DDBJ whole genome shotgun (WGS) entry which is preliminary data.</text>
</comment>
<accession>A0ABR0ETF8</accession>
<feature type="region of interest" description="Disordered" evidence="1">
    <location>
        <begin position="139"/>
        <end position="183"/>
    </location>
</feature>
<evidence type="ECO:0000256" key="1">
    <source>
        <dbReference type="SAM" id="MobiDB-lite"/>
    </source>
</evidence>
<organism evidence="2 3">
    <name type="scientific">Zasmidium cellare</name>
    <name type="common">Wine cellar mold</name>
    <name type="synonym">Racodium cellare</name>
    <dbReference type="NCBI Taxonomy" id="395010"/>
    <lineage>
        <taxon>Eukaryota</taxon>
        <taxon>Fungi</taxon>
        <taxon>Dikarya</taxon>
        <taxon>Ascomycota</taxon>
        <taxon>Pezizomycotina</taxon>
        <taxon>Dothideomycetes</taxon>
        <taxon>Dothideomycetidae</taxon>
        <taxon>Mycosphaerellales</taxon>
        <taxon>Mycosphaerellaceae</taxon>
        <taxon>Zasmidium</taxon>
    </lineage>
</organism>
<dbReference type="Proteomes" id="UP001305779">
    <property type="component" value="Unassembled WGS sequence"/>
</dbReference>
<protein>
    <recommendedName>
        <fullName evidence="4">RRM domain-containing protein</fullName>
    </recommendedName>
</protein>
<evidence type="ECO:0000313" key="3">
    <source>
        <dbReference type="Proteomes" id="UP001305779"/>
    </source>
</evidence>
<evidence type="ECO:0008006" key="4">
    <source>
        <dbReference type="Google" id="ProtNLM"/>
    </source>
</evidence>
<sequence>MAGESVDDLIARLAQIAPYAPGSWAAELNDMSARLSHAIYHERIYMAHQPPSANQPPLAYQPPFVPRPPFTVVVANLPAWIKPIEIKGFMGYFGSVVNCYMFGSHPFLTVEVVLATQDAAEKFIHAAQKAPGGCGQLQAWWKPQPPGSNASPEGIQHDQHGSPGIESAEVTTGSSAGGQGSVTTIKFSKPISELSFTLPSVRCPRRPVDQAPPLPYTPPMPSMSRTQPRVTYLEEESQRLEGGTFHVGSVGLLDGSDETPRGVKRKAAEMTDSSIKTEADGDDEEAPEVGAAKEDPGTELRRSARKAIKTDPGEKDSTKQGDTEGTPIKQEIVELDE</sequence>
<feature type="compositionally biased region" description="Basic and acidic residues" evidence="1">
    <location>
        <begin position="291"/>
        <end position="322"/>
    </location>
</feature>
<feature type="region of interest" description="Disordered" evidence="1">
    <location>
        <begin position="202"/>
        <end position="227"/>
    </location>
</feature>
<feature type="compositionally biased region" description="Basic and acidic residues" evidence="1">
    <location>
        <begin position="258"/>
        <end position="279"/>
    </location>
</feature>
<dbReference type="EMBL" id="JAXOVC010000002">
    <property type="protein sequence ID" value="KAK4504674.1"/>
    <property type="molecule type" value="Genomic_DNA"/>
</dbReference>
<keyword evidence="3" id="KW-1185">Reference proteome</keyword>
<proteinExistence type="predicted"/>